<dbReference type="Proteomes" id="UP000603453">
    <property type="component" value="Unassembled WGS sequence"/>
</dbReference>
<keyword evidence="1 2" id="KW-0732">Signal</keyword>
<accession>A0A8H7QW85</accession>
<proteinExistence type="predicted"/>
<sequence>MKCQILICLVVLWMTVVNAKPVKKRGLLGDTVGHAVNTITRLLFHGRGTFFDPEREGGSQGACGPFADENSQIVAMNADQYGDMSRKSHWCGKRVKICYEKKCTVATVTDACPGCDHGCLDLTPAVWGQLESDTRKGIIPISWGEYMGEDSDEEDETT</sequence>
<reference evidence="3" key="1">
    <citation type="submission" date="2020-12" db="EMBL/GenBank/DDBJ databases">
        <title>Metabolic potential, ecology and presence of endohyphal bacteria is reflected in genomic diversity of Mucoromycotina.</title>
        <authorList>
            <person name="Muszewska A."/>
            <person name="Okrasinska A."/>
            <person name="Steczkiewicz K."/>
            <person name="Drgas O."/>
            <person name="Orlowska M."/>
            <person name="Perlinska-Lenart U."/>
            <person name="Aleksandrzak-Piekarczyk T."/>
            <person name="Szatraj K."/>
            <person name="Zielenkiewicz U."/>
            <person name="Pilsyk S."/>
            <person name="Malc E."/>
            <person name="Mieczkowski P."/>
            <person name="Kruszewska J.S."/>
            <person name="Biernat P."/>
            <person name="Pawlowska J."/>
        </authorList>
    </citation>
    <scope>NUCLEOTIDE SEQUENCE</scope>
    <source>
        <strain evidence="3">WA0000017839</strain>
    </source>
</reference>
<dbReference type="InterPro" id="IPR036908">
    <property type="entry name" value="RlpA-like_sf"/>
</dbReference>
<evidence type="ECO:0008006" key="5">
    <source>
        <dbReference type="Google" id="ProtNLM"/>
    </source>
</evidence>
<feature type="signal peptide" evidence="2">
    <location>
        <begin position="1"/>
        <end position="19"/>
    </location>
</feature>
<keyword evidence="4" id="KW-1185">Reference proteome</keyword>
<feature type="chain" id="PRO_5034964538" description="RlpA-like protein double-psi beta-barrel domain-containing protein" evidence="2">
    <location>
        <begin position="20"/>
        <end position="158"/>
    </location>
</feature>
<dbReference type="PANTHER" id="PTHR31836:SF28">
    <property type="entry name" value="SRCR DOMAIN-CONTAINING PROTEIN-RELATED"/>
    <property type="match status" value="1"/>
</dbReference>
<gene>
    <name evidence="3" type="ORF">INT47_010303</name>
</gene>
<protein>
    <recommendedName>
        <fullName evidence="5">RlpA-like protein double-psi beta-barrel domain-containing protein</fullName>
    </recommendedName>
</protein>
<evidence type="ECO:0000256" key="2">
    <source>
        <dbReference type="SAM" id="SignalP"/>
    </source>
</evidence>
<name>A0A8H7QW85_9FUNG</name>
<dbReference type="Gene3D" id="2.40.40.10">
    <property type="entry name" value="RlpA-like domain"/>
    <property type="match status" value="1"/>
</dbReference>
<evidence type="ECO:0000256" key="1">
    <source>
        <dbReference type="ARBA" id="ARBA00022729"/>
    </source>
</evidence>
<dbReference type="InterPro" id="IPR051477">
    <property type="entry name" value="Expansin_CellWall"/>
</dbReference>
<dbReference type="SUPFAM" id="SSF50685">
    <property type="entry name" value="Barwin-like endoglucanases"/>
    <property type="match status" value="1"/>
</dbReference>
<dbReference type="CDD" id="cd22191">
    <property type="entry name" value="DPBB_RlpA_EXP_N-like"/>
    <property type="match status" value="1"/>
</dbReference>
<organism evidence="3 4">
    <name type="scientific">Mucor saturninus</name>
    <dbReference type="NCBI Taxonomy" id="64648"/>
    <lineage>
        <taxon>Eukaryota</taxon>
        <taxon>Fungi</taxon>
        <taxon>Fungi incertae sedis</taxon>
        <taxon>Mucoromycota</taxon>
        <taxon>Mucoromycotina</taxon>
        <taxon>Mucoromycetes</taxon>
        <taxon>Mucorales</taxon>
        <taxon>Mucorineae</taxon>
        <taxon>Mucoraceae</taxon>
        <taxon>Mucor</taxon>
    </lineage>
</organism>
<dbReference type="EMBL" id="JAEPRD010000103">
    <property type="protein sequence ID" value="KAG2198898.1"/>
    <property type="molecule type" value="Genomic_DNA"/>
</dbReference>
<dbReference type="AlphaFoldDB" id="A0A8H7QW85"/>
<evidence type="ECO:0000313" key="3">
    <source>
        <dbReference type="EMBL" id="KAG2198898.1"/>
    </source>
</evidence>
<evidence type="ECO:0000313" key="4">
    <source>
        <dbReference type="Proteomes" id="UP000603453"/>
    </source>
</evidence>
<dbReference type="OrthoDB" id="623670at2759"/>
<dbReference type="PANTHER" id="PTHR31836">
    <property type="match status" value="1"/>
</dbReference>
<comment type="caution">
    <text evidence="3">The sequence shown here is derived from an EMBL/GenBank/DDBJ whole genome shotgun (WGS) entry which is preliminary data.</text>
</comment>